<dbReference type="EMBL" id="JAUSUR010000004">
    <property type="protein sequence ID" value="MDQ0361525.1"/>
    <property type="molecule type" value="Genomic_DNA"/>
</dbReference>
<dbReference type="RefSeq" id="WP_307408332.1">
    <property type="nucleotide sequence ID" value="NZ_JAUSUR010000004.1"/>
</dbReference>
<reference evidence="1 2" key="1">
    <citation type="submission" date="2023-07" db="EMBL/GenBank/DDBJ databases">
        <title>Genomic Encyclopedia of Type Strains, Phase IV (KMG-IV): sequencing the most valuable type-strain genomes for metagenomic binning, comparative biology and taxonomic classification.</title>
        <authorList>
            <person name="Goeker M."/>
        </authorList>
    </citation>
    <scope>NUCLEOTIDE SEQUENCE [LARGE SCALE GENOMIC DNA]</scope>
    <source>
        <strain evidence="1 2">DSM 16784</strain>
    </source>
</reference>
<protein>
    <submittedName>
        <fullName evidence="1">Uncharacterized protein</fullName>
    </submittedName>
</protein>
<proteinExistence type="predicted"/>
<name>A0ABU0E3R6_9FIRM</name>
<comment type="caution">
    <text evidence="1">The sequence shown here is derived from an EMBL/GenBank/DDBJ whole genome shotgun (WGS) entry which is preliminary data.</text>
</comment>
<dbReference type="Proteomes" id="UP001230220">
    <property type="component" value="Unassembled WGS sequence"/>
</dbReference>
<evidence type="ECO:0000313" key="1">
    <source>
        <dbReference type="EMBL" id="MDQ0361525.1"/>
    </source>
</evidence>
<sequence>MINKRKYKKYSGMDCYLAAVINYFQIINEADVNLLFYNSLFIKIQEKFSEEKQIFKNMESLFALEDKIDNLNIVDSSYRICEIDLFDAFWAKRYYKKKHIPHTLAVHYLNNFVEIFDSNFDAMGIKINVSDFNKITRKRIKIYYNKQDIDRKVLWKKMLSELSTKEYLRNLDEVISALSDKDKNKSSKIDDNDLIDVIDHNPLTYIINSRELFASFLMYLNKFPEFNFLNLLKFDIEYLLQTWIEIKYSFMKAYIKKASYLLEDDLNRAFELELQFCDKIINLSKYYYII</sequence>
<organism evidence="1 2">
    <name type="scientific">Breznakia pachnodae</name>
    <dbReference type="NCBI Taxonomy" id="265178"/>
    <lineage>
        <taxon>Bacteria</taxon>
        <taxon>Bacillati</taxon>
        <taxon>Bacillota</taxon>
        <taxon>Erysipelotrichia</taxon>
        <taxon>Erysipelotrichales</taxon>
        <taxon>Erysipelotrichaceae</taxon>
        <taxon>Breznakia</taxon>
    </lineage>
</organism>
<keyword evidence="2" id="KW-1185">Reference proteome</keyword>
<evidence type="ECO:0000313" key="2">
    <source>
        <dbReference type="Proteomes" id="UP001230220"/>
    </source>
</evidence>
<gene>
    <name evidence="1" type="ORF">J2S15_002275</name>
</gene>
<accession>A0ABU0E3R6</accession>